<dbReference type="AlphaFoldDB" id="A0A7K8WUQ3"/>
<feature type="compositionally biased region" description="Low complexity" evidence="6">
    <location>
        <begin position="228"/>
        <end position="239"/>
    </location>
</feature>
<organism evidence="9 10">
    <name type="scientific">Sclerurus mexicanus</name>
    <name type="common">tawny-throated leaftosser</name>
    <dbReference type="NCBI Taxonomy" id="265632"/>
    <lineage>
        <taxon>Eukaryota</taxon>
        <taxon>Metazoa</taxon>
        <taxon>Chordata</taxon>
        <taxon>Craniata</taxon>
        <taxon>Vertebrata</taxon>
        <taxon>Euteleostomi</taxon>
        <taxon>Archelosauria</taxon>
        <taxon>Archosauria</taxon>
        <taxon>Dinosauria</taxon>
        <taxon>Saurischia</taxon>
        <taxon>Theropoda</taxon>
        <taxon>Coelurosauria</taxon>
        <taxon>Aves</taxon>
        <taxon>Neognathae</taxon>
        <taxon>Neoaves</taxon>
        <taxon>Telluraves</taxon>
        <taxon>Australaves</taxon>
        <taxon>Passeriformes</taxon>
        <taxon>Furnariidae</taxon>
        <taxon>Sclerurus</taxon>
    </lineage>
</organism>
<feature type="compositionally biased region" description="Basic and acidic residues" evidence="6">
    <location>
        <begin position="62"/>
        <end position="77"/>
    </location>
</feature>
<dbReference type="InterPro" id="IPR011011">
    <property type="entry name" value="Znf_FYVE_PHD"/>
</dbReference>
<dbReference type="InterPro" id="IPR017455">
    <property type="entry name" value="Znf_FYVE-rel"/>
</dbReference>
<gene>
    <name evidence="9" type="primary">Rbsn</name>
    <name evidence="9" type="ORF">SCLMEX_R12593</name>
</gene>
<protein>
    <submittedName>
        <fullName evidence="9">RBNS5 protein</fullName>
    </submittedName>
</protein>
<dbReference type="SUPFAM" id="SSF140125">
    <property type="entry name" value="Rabenosyn-5 Rab-binding domain-like"/>
    <property type="match status" value="2"/>
</dbReference>
<dbReference type="InterPro" id="IPR000306">
    <property type="entry name" value="Znf_FYVE"/>
</dbReference>
<keyword evidence="2 4" id="KW-0863">Zinc-finger</keyword>
<feature type="compositionally biased region" description="Polar residues" evidence="6">
    <location>
        <begin position="621"/>
        <end position="631"/>
    </location>
</feature>
<evidence type="ECO:0000256" key="6">
    <source>
        <dbReference type="SAM" id="MobiDB-lite"/>
    </source>
</evidence>
<evidence type="ECO:0000256" key="3">
    <source>
        <dbReference type="ARBA" id="ARBA00022833"/>
    </source>
</evidence>
<feature type="compositionally biased region" description="Acidic residues" evidence="6">
    <location>
        <begin position="598"/>
        <end position="611"/>
    </location>
</feature>
<dbReference type="Pfam" id="PF01363">
    <property type="entry name" value="FYVE"/>
    <property type="match status" value="1"/>
</dbReference>
<dbReference type="InterPro" id="IPR021565">
    <property type="entry name" value="Rbsn_Rab-bd"/>
</dbReference>
<evidence type="ECO:0000256" key="2">
    <source>
        <dbReference type="ARBA" id="ARBA00022771"/>
    </source>
</evidence>
<feature type="region of interest" description="Disordered" evidence="6">
    <location>
        <begin position="207"/>
        <end position="239"/>
    </location>
</feature>
<dbReference type="SMART" id="SM00064">
    <property type="entry name" value="FYVE"/>
    <property type="match status" value="1"/>
</dbReference>
<feature type="compositionally biased region" description="Polar residues" evidence="6">
    <location>
        <begin position="207"/>
        <end position="224"/>
    </location>
</feature>
<feature type="compositionally biased region" description="Polar residues" evidence="6">
    <location>
        <begin position="649"/>
        <end position="659"/>
    </location>
</feature>
<dbReference type="SUPFAM" id="SSF57903">
    <property type="entry name" value="FYVE/PHD zinc finger"/>
    <property type="match status" value="1"/>
</dbReference>
<dbReference type="InterPro" id="IPR052727">
    <property type="entry name" value="Rab4/Rab5_effector"/>
</dbReference>
<evidence type="ECO:0000256" key="5">
    <source>
        <dbReference type="SAM" id="Coils"/>
    </source>
</evidence>
<feature type="domain" description="FYVE-type" evidence="8">
    <location>
        <begin position="157"/>
        <end position="260"/>
    </location>
</feature>
<feature type="region of interest" description="Disordered" evidence="6">
    <location>
        <begin position="58"/>
        <end position="77"/>
    </location>
</feature>
<feature type="non-terminal residue" evidence="9">
    <location>
        <position position="1"/>
    </location>
</feature>
<dbReference type="InterPro" id="IPR013087">
    <property type="entry name" value="Znf_C2H2_type"/>
</dbReference>
<feature type="domain" description="C2H2-type" evidence="7">
    <location>
        <begin position="13"/>
        <end position="41"/>
    </location>
</feature>
<dbReference type="Pfam" id="PF11464">
    <property type="entry name" value="Rbsn"/>
    <property type="match status" value="2"/>
</dbReference>
<evidence type="ECO:0000256" key="1">
    <source>
        <dbReference type="ARBA" id="ARBA00022723"/>
    </source>
</evidence>
<dbReference type="Gene3D" id="3.30.40.10">
    <property type="entry name" value="Zinc/RING finger domain, C3HC4 (zinc finger)"/>
    <property type="match status" value="1"/>
</dbReference>
<dbReference type="PANTHER" id="PTHR13510:SF44">
    <property type="entry name" value="RABENOSYN-5"/>
    <property type="match status" value="1"/>
</dbReference>
<evidence type="ECO:0000313" key="10">
    <source>
        <dbReference type="Proteomes" id="UP000588334"/>
    </source>
</evidence>
<dbReference type="InterPro" id="IPR036531">
    <property type="entry name" value="Rbsn_Rab-bd_sf"/>
</dbReference>
<dbReference type="PANTHER" id="PTHR13510">
    <property type="entry name" value="FYVE-FINGER-CONTAINING RAB5 EFFECTOR PROTEIN RABENOSYN-5-RELATED"/>
    <property type="match status" value="1"/>
</dbReference>
<feature type="non-terminal residue" evidence="9">
    <location>
        <position position="753"/>
    </location>
</feature>
<dbReference type="CDD" id="cd15716">
    <property type="entry name" value="FYVE_RBNS5"/>
    <property type="match status" value="1"/>
</dbReference>
<dbReference type="Pfam" id="PF16601">
    <property type="entry name" value="NPF"/>
    <property type="match status" value="1"/>
</dbReference>
<feature type="compositionally biased region" description="Polar residues" evidence="6">
    <location>
        <begin position="667"/>
        <end position="688"/>
    </location>
</feature>
<dbReference type="PROSITE" id="PS50178">
    <property type="entry name" value="ZF_FYVE"/>
    <property type="match status" value="1"/>
</dbReference>
<evidence type="ECO:0000259" key="8">
    <source>
        <dbReference type="PROSITE" id="PS50178"/>
    </source>
</evidence>
<feature type="coiled-coil region" evidence="5">
    <location>
        <begin position="469"/>
        <end position="519"/>
    </location>
</feature>
<evidence type="ECO:0000256" key="4">
    <source>
        <dbReference type="PROSITE-ProRule" id="PRU00042"/>
    </source>
</evidence>
<keyword evidence="10" id="KW-1185">Reference proteome</keyword>
<name>A0A7K8WUQ3_9FURN</name>
<proteinExistence type="predicted"/>
<feature type="region of interest" description="Disordered" evidence="6">
    <location>
        <begin position="588"/>
        <end position="699"/>
    </location>
</feature>
<sequence>AAFGDPGEVREGFLCPLCLKDLQAFRQLQAHYEEQHPGEDRDVRAQLRNLVQKAKRAKKKLLKQEGDDRTDSGSQERYESFSYGGVDPYMWEPQEVGAVRSHLSEFKKHRAARIDHYVVEVNKLIIRLEKLTSFDRANTESAKIRAIEKSVVPWVSDQDVPFCPDCGSKFSIRNRRHHCRLCGSIMCKKCMELISLPLASKLTSASKEALGSHTSPNSSPNSVHGSRRGSISSISSVSSVLDEKDDDRIRCCGHCKDTLLKREQQIDEKEYTPEIVKLYEKLRLCMEKVDQKAPEYIRMAESLNSGETTYNLEHANDLRVEIQKIYEFIDALSKKILSLGLHEDPQPHPKTLQLQRMIRYSATLFVQEKLLGLMSLPTKDQYEELKKRRLHMVRHVALETQGKQEENQKEFISRSAAAVNGDETHMKKGTVKKSEGWLPTSSISRDSEKADPLLQQIDNITSFIKQAKAANRIDEVHMLQENLMQLQDEYDQQQTLKAIELSKKQAEEEEMQREELQVLREKEWEREHHKFMSQHSRTRSLDFREVKQHLAITQIRGDTSSETPAVEQLPPKEHLIFTLKPQNVPQCERDQPACLNPFEDEADTPQVEEDPSNPFAKDTATMVSFSNTALQSDKKEYNPFDSEEEDEQSNGAPGSTSNPFEEDENPFQKSGGSWNSRNPFEEGSSTNPFEVEDGSEISGEEAIEEELLLQQIDNIKAYIFDAKHSGRLDEVEVLTENLKELKHTLAKQKEKSN</sequence>
<evidence type="ECO:0000259" key="7">
    <source>
        <dbReference type="PROSITE" id="PS50157"/>
    </source>
</evidence>
<feature type="compositionally biased region" description="Acidic residues" evidence="6">
    <location>
        <begin position="690"/>
        <end position="699"/>
    </location>
</feature>
<comment type="caution">
    <text evidence="9">The sequence shown here is derived from an EMBL/GenBank/DDBJ whole genome shotgun (WGS) entry which is preliminary data.</text>
</comment>
<dbReference type="OrthoDB" id="166134at2759"/>
<dbReference type="GO" id="GO:0008270">
    <property type="term" value="F:zinc ion binding"/>
    <property type="evidence" value="ECO:0007669"/>
    <property type="project" value="UniProtKB-KW"/>
</dbReference>
<accession>A0A7K8WUQ3</accession>
<dbReference type="EMBL" id="VWZF01006072">
    <property type="protein sequence ID" value="NXF81740.1"/>
    <property type="molecule type" value="Genomic_DNA"/>
</dbReference>
<keyword evidence="3" id="KW-0862">Zinc</keyword>
<evidence type="ECO:0000313" key="9">
    <source>
        <dbReference type="EMBL" id="NXF81740.1"/>
    </source>
</evidence>
<keyword evidence="1" id="KW-0479">Metal-binding</keyword>
<dbReference type="InterPro" id="IPR013083">
    <property type="entry name" value="Znf_RING/FYVE/PHD"/>
</dbReference>
<keyword evidence="5" id="KW-0175">Coiled coil</keyword>
<dbReference type="PROSITE" id="PS00028">
    <property type="entry name" value="ZINC_FINGER_C2H2_1"/>
    <property type="match status" value="1"/>
</dbReference>
<dbReference type="Proteomes" id="UP000588334">
    <property type="component" value="Unassembled WGS sequence"/>
</dbReference>
<dbReference type="Gene3D" id="4.10.860.20">
    <property type="entry name" value="Rabenosyn, Rab binding domain"/>
    <property type="match status" value="2"/>
</dbReference>
<reference evidence="9 10" key="1">
    <citation type="submission" date="2019-09" db="EMBL/GenBank/DDBJ databases">
        <title>Bird 10,000 Genomes (B10K) Project - Family phase.</title>
        <authorList>
            <person name="Zhang G."/>
        </authorList>
    </citation>
    <scope>NUCLEOTIDE SEQUENCE [LARGE SCALE GENOMIC DNA]</scope>
    <source>
        <strain evidence="9">B10K-DU-001-03</strain>
        <tissue evidence="9">Muscle</tissue>
    </source>
</reference>
<dbReference type="PROSITE" id="PS50157">
    <property type="entry name" value="ZINC_FINGER_C2H2_2"/>
    <property type="match status" value="1"/>
</dbReference>